<gene>
    <name evidence="3" type="ORF">A8L58_15040</name>
    <name evidence="2" type="ORF">AXH35_13590</name>
</gene>
<dbReference type="Proteomes" id="UP000075221">
    <property type="component" value="Chromosome"/>
</dbReference>
<sequence length="334" mass="36713">MEDENSGDRVVHRTGDLNAGGMGYDELRKAVRDGTMSKIRHGAVVDGPLQADLRARQLELIAGTAPALTGQPWILSHTSAVALLGLPMTRDGAGSVWINRAPGTSSYRSPLLISRSVSIDDDEIVNVAGYQVTGPGRTAVDMSRQFGFVTGTMITDAVLRGGVTRTQLQDLVNRASHLRGNATARAVCDFADPLSESPGESLMRARLKEKECSPTSLQVDIYDQYGRFVARCDFGWLEWGVVGEYDGPQKYLRDRKPGESLSDVIVREKAREADIRDQSLEVIRFCRADLRNPKAAAARVRRLLNQRGLLPTPWTNPVPKAPQDDYPWGPPWGF</sequence>
<dbReference type="Proteomes" id="UP000178666">
    <property type="component" value="Chromosome"/>
</dbReference>
<keyword evidence="5" id="KW-1185">Reference proteome</keyword>
<name>A0AAC8YGV4_9ACTN</name>
<evidence type="ECO:0000313" key="3">
    <source>
        <dbReference type="EMBL" id="AOZ47774.1"/>
    </source>
</evidence>
<evidence type="ECO:0008006" key="6">
    <source>
        <dbReference type="Google" id="ProtNLM"/>
    </source>
</evidence>
<organism evidence="2 4">
    <name type="scientific">Acidipropionibacterium acidipropionici</name>
    <dbReference type="NCBI Taxonomy" id="1748"/>
    <lineage>
        <taxon>Bacteria</taxon>
        <taxon>Bacillati</taxon>
        <taxon>Actinomycetota</taxon>
        <taxon>Actinomycetes</taxon>
        <taxon>Propionibacteriales</taxon>
        <taxon>Propionibacteriaceae</taxon>
        <taxon>Acidipropionibacterium</taxon>
    </lineage>
</organism>
<dbReference type="AlphaFoldDB" id="A0AAC8YGV4"/>
<evidence type="ECO:0000313" key="5">
    <source>
        <dbReference type="Proteomes" id="UP000178666"/>
    </source>
</evidence>
<dbReference type="EMBL" id="CP015970">
    <property type="protein sequence ID" value="AOZ47774.1"/>
    <property type="molecule type" value="Genomic_DNA"/>
</dbReference>
<evidence type="ECO:0000313" key="4">
    <source>
        <dbReference type="Proteomes" id="UP000075221"/>
    </source>
</evidence>
<dbReference type="EMBL" id="CP014352">
    <property type="protein sequence ID" value="AMS06320.1"/>
    <property type="molecule type" value="Genomic_DNA"/>
</dbReference>
<proteinExistence type="predicted"/>
<reference evidence="2 4" key="2">
    <citation type="submission" date="2016-02" db="EMBL/GenBank/DDBJ databases">
        <title>Complete Genome Sequence of Propionibacterium acidipropionici ATCC 55737.</title>
        <authorList>
            <person name="Luna Flores C.H."/>
            <person name="Nielsen L.K."/>
            <person name="Marcellin E."/>
        </authorList>
    </citation>
    <scope>NUCLEOTIDE SEQUENCE [LARGE SCALE GENOMIC DNA]</scope>
    <source>
        <strain evidence="2 4">ATCC 55737</strain>
    </source>
</reference>
<accession>A0AAC8YGV4</accession>
<evidence type="ECO:0000313" key="2">
    <source>
        <dbReference type="EMBL" id="AMS06320.1"/>
    </source>
</evidence>
<feature type="region of interest" description="Disordered" evidence="1">
    <location>
        <begin position="313"/>
        <end position="334"/>
    </location>
</feature>
<dbReference type="RefSeq" id="WP_062820196.1">
    <property type="nucleotide sequence ID" value="NZ_CP014352.1"/>
</dbReference>
<reference evidence="3 5" key="1">
    <citation type="journal article" date="2016" name="Plant Dis.">
        <title>Improved production of propionic acid using genome shuffling.</title>
        <authorList>
            <person name="Luna-Flores C.H."/>
            <person name="Palfreyman R.W."/>
            <person name="Kromer J.O."/>
            <person name="Nielsen L.K."/>
            <person name="Marcellin E."/>
        </authorList>
    </citation>
    <scope>NUCLEOTIDE SEQUENCE [LARGE SCALE GENOMIC DNA]</scope>
    <source>
        <strain evidence="3 5">F3E8</strain>
    </source>
</reference>
<protein>
    <recommendedName>
        <fullName evidence="6">AbiEi antitoxin C-terminal domain-containing protein</fullName>
    </recommendedName>
</protein>
<evidence type="ECO:0000256" key="1">
    <source>
        <dbReference type="SAM" id="MobiDB-lite"/>
    </source>
</evidence>